<evidence type="ECO:0000313" key="5">
    <source>
        <dbReference type="EMBL" id="MDN4610089.1"/>
    </source>
</evidence>
<dbReference type="NCBIfam" id="TIGR03181">
    <property type="entry name" value="PDH_E1_alph_x"/>
    <property type="match status" value="1"/>
</dbReference>
<dbReference type="PANTHER" id="PTHR43380:SF1">
    <property type="entry name" value="2-OXOISOVALERATE DEHYDROGENASE SUBUNIT ALPHA, MITOCHONDRIAL"/>
    <property type="match status" value="1"/>
</dbReference>
<protein>
    <submittedName>
        <fullName evidence="5">Pyruvate dehydrogenase (Acetyl-transferring) E1 component subunit alpha</fullName>
    </submittedName>
</protein>
<keyword evidence="2" id="KW-0560">Oxidoreductase</keyword>
<dbReference type="Proteomes" id="UP001174209">
    <property type="component" value="Unassembled WGS sequence"/>
</dbReference>
<dbReference type="InterPro" id="IPR001017">
    <property type="entry name" value="DH_E1"/>
</dbReference>
<evidence type="ECO:0000256" key="3">
    <source>
        <dbReference type="ARBA" id="ARBA00023052"/>
    </source>
</evidence>
<dbReference type="Gene3D" id="3.40.50.970">
    <property type="match status" value="1"/>
</dbReference>
<gene>
    <name evidence="5" type="primary">pdhA</name>
    <name evidence="5" type="ORF">P5G52_04335</name>
</gene>
<evidence type="ECO:0000256" key="1">
    <source>
        <dbReference type="ARBA" id="ARBA00001964"/>
    </source>
</evidence>
<organism evidence="5 6">
    <name type="scientific">Arthrobacter burdickii</name>
    <dbReference type="NCBI Taxonomy" id="3035920"/>
    <lineage>
        <taxon>Bacteria</taxon>
        <taxon>Bacillati</taxon>
        <taxon>Actinomycetota</taxon>
        <taxon>Actinomycetes</taxon>
        <taxon>Micrococcales</taxon>
        <taxon>Micrococcaceae</taxon>
        <taxon>Arthrobacter</taxon>
    </lineage>
</organism>
<dbReference type="CDD" id="cd02000">
    <property type="entry name" value="TPP_E1_PDC_ADC_BCADC"/>
    <property type="match status" value="1"/>
</dbReference>
<accession>A0ABT8JY46</accession>
<evidence type="ECO:0000256" key="2">
    <source>
        <dbReference type="ARBA" id="ARBA00023002"/>
    </source>
</evidence>
<proteinExistence type="predicted"/>
<feature type="domain" description="Dehydrogenase E1 component" evidence="4">
    <location>
        <begin position="77"/>
        <end position="360"/>
    </location>
</feature>
<keyword evidence="3" id="KW-0786">Thiamine pyrophosphate</keyword>
<dbReference type="PANTHER" id="PTHR43380">
    <property type="entry name" value="2-OXOISOVALERATE DEHYDROGENASE SUBUNIT ALPHA, MITOCHONDRIAL"/>
    <property type="match status" value="1"/>
</dbReference>
<dbReference type="RefSeq" id="WP_301225011.1">
    <property type="nucleotide sequence ID" value="NZ_JAROCG010000001.1"/>
</dbReference>
<dbReference type="Pfam" id="PF00676">
    <property type="entry name" value="E1_dh"/>
    <property type="match status" value="1"/>
</dbReference>
<name>A0ABT8JY46_9MICC</name>
<sequence>MNSSRLPAAEFEVEEVGRAVHSPDLGARQEPDAGMLQILSADGTMAGGLTAEIAGRTIDFSPYLSASDAAHLRSLYRDMFLIRRFDQESTALQRQGQLALWVPLTGQEAAQIGSGRALEPQDYAFPTYREHGVALTRGVELPDILRLFRGVTNGGWDPRERNFHLYTLVLAAQSLHAVGYAMGMQRDQLADPSLPPAASIAYFGDGASSEGDIHESMVFAASFNAPVVFFCQNNQWAISVPSSVQTRVPLAQRAEGYGFPGIRVDGNDVVAVEAATRWALEHARSGQGPVLIEAYTYRMSAHTTADDPTKYRLSRDEQEWQPRDPLARLESYLRSAGMADDAFFEELGAEARAMATELRQAVLSMTSPELADRFASVYAEPHPLVQEELRFFQEYEAGFADEGKHA</sequence>
<dbReference type="InterPro" id="IPR029061">
    <property type="entry name" value="THDP-binding"/>
</dbReference>
<evidence type="ECO:0000313" key="6">
    <source>
        <dbReference type="Proteomes" id="UP001174209"/>
    </source>
</evidence>
<keyword evidence="6" id="KW-1185">Reference proteome</keyword>
<evidence type="ECO:0000259" key="4">
    <source>
        <dbReference type="Pfam" id="PF00676"/>
    </source>
</evidence>
<dbReference type="InterPro" id="IPR017596">
    <property type="entry name" value="PdhA/BkdA"/>
</dbReference>
<dbReference type="SUPFAM" id="SSF52518">
    <property type="entry name" value="Thiamin diphosphate-binding fold (THDP-binding)"/>
    <property type="match status" value="1"/>
</dbReference>
<dbReference type="InterPro" id="IPR050771">
    <property type="entry name" value="Alpha-ketoacid_DH_E1_comp"/>
</dbReference>
<reference evidence="5" key="1">
    <citation type="submission" date="2023-06" db="EMBL/GenBank/DDBJ databases">
        <title>MT1 and MT2 Draft Genomes of Novel Species.</title>
        <authorList>
            <person name="Venkateswaran K."/>
        </authorList>
    </citation>
    <scope>NUCLEOTIDE SEQUENCE</scope>
    <source>
        <strain evidence="5">IIF3SC-B10</strain>
    </source>
</reference>
<comment type="cofactor">
    <cofactor evidence="1">
        <name>thiamine diphosphate</name>
        <dbReference type="ChEBI" id="CHEBI:58937"/>
    </cofactor>
</comment>
<comment type="caution">
    <text evidence="5">The sequence shown here is derived from an EMBL/GenBank/DDBJ whole genome shotgun (WGS) entry which is preliminary data.</text>
</comment>
<keyword evidence="5" id="KW-0670">Pyruvate</keyword>
<dbReference type="EMBL" id="JAROCG010000001">
    <property type="protein sequence ID" value="MDN4610089.1"/>
    <property type="molecule type" value="Genomic_DNA"/>
</dbReference>